<evidence type="ECO:0000256" key="5">
    <source>
        <dbReference type="ARBA" id="ARBA00022729"/>
    </source>
</evidence>
<dbReference type="PANTHER" id="PTHR10127">
    <property type="entry name" value="DISCOIDIN, CUB, EGF, LAMININ , AND ZINC METALLOPROTEASE DOMAIN CONTAINING"/>
    <property type="match status" value="1"/>
</dbReference>
<keyword evidence="8 13" id="KW-0482">Metalloprotease</keyword>
<evidence type="ECO:0000256" key="7">
    <source>
        <dbReference type="ARBA" id="ARBA00022833"/>
    </source>
</evidence>
<keyword evidence="7 13" id="KW-0862">Zinc</keyword>
<feature type="binding site" evidence="13">
    <location>
        <position position="250"/>
    </location>
    <ligand>
        <name>Zn(2+)</name>
        <dbReference type="ChEBI" id="CHEBI:29105"/>
        <note>catalytic</note>
    </ligand>
</feature>
<dbReference type="Pfam" id="PF01400">
    <property type="entry name" value="Astacin"/>
    <property type="match status" value="1"/>
</dbReference>
<feature type="binding site" evidence="13">
    <location>
        <position position="240"/>
    </location>
    <ligand>
        <name>Zn(2+)</name>
        <dbReference type="ChEBI" id="CHEBI:29105"/>
        <note>catalytic</note>
    </ligand>
</feature>
<organism evidence="18">
    <name type="scientific">Oulactis sp.</name>
    <name type="common">Sea anemone</name>
    <dbReference type="NCBI Taxonomy" id="2093647"/>
    <lineage>
        <taxon>Eukaryota</taxon>
        <taxon>Metazoa</taxon>
        <taxon>Cnidaria</taxon>
        <taxon>Anthozoa</taxon>
        <taxon>Hexacorallia</taxon>
        <taxon>Actiniaria</taxon>
        <taxon>Actiniidae</taxon>
        <taxon>Oulactis</taxon>
    </lineage>
</organism>
<keyword evidence="6 13" id="KW-0378">Hydrolase</keyword>
<sequence>MVRLVLIVLVALQILLVTSFPADDGSMQNLDRSETDVNAKLSALDMLEDVDRQREDKSDEDLADDLMNEVPNTENQVQDIFNNLPENPENQENEDNDENVDEDEDVDDEREGGEYKEEENLGNSHVVEGDIYKDKSTTEILNALQSGVARDAITSVVRLWPRGRVPYVFGPVSSRVKSAFRQAIQEYNKYSCIRVVPRTSEKDYIYVISGGGCYSSLGKSGGRQRLSLGRGCEHKGIAVHEIMHALGFFHEQSRIDRDNYISIHWANIMPGVGYNFKKYSHGQADTLGEPYDYGSIMHYPRRAFSRNGKETIVPKKSGVTIGQRRGLSRIDIRQLNKLYKCRGGVIPTRLPTRPAPCVDMRTGCPRWAKKQYCVKGRYIQYMRRKCRKSCGLCKGTVSPKCFDIKSSCARWAKAGFCKSKYVSYMNKNCAKTCGKC</sequence>
<dbReference type="PROSITE" id="PS51670">
    <property type="entry name" value="SHKT"/>
    <property type="match status" value="2"/>
</dbReference>
<dbReference type="Gene3D" id="1.10.10.1940">
    <property type="match status" value="2"/>
</dbReference>
<evidence type="ECO:0000256" key="13">
    <source>
        <dbReference type="PROSITE-ProRule" id="PRU01211"/>
    </source>
</evidence>
<feature type="signal peptide" evidence="14">
    <location>
        <begin position="1"/>
        <end position="19"/>
    </location>
</feature>
<feature type="domain" description="ShKT" evidence="16">
    <location>
        <begin position="401"/>
        <end position="436"/>
    </location>
</feature>
<feature type="domain" description="Peptidase M12A" evidence="17">
    <location>
        <begin position="151"/>
        <end position="342"/>
    </location>
</feature>
<dbReference type="Pfam" id="PF01549">
    <property type="entry name" value="ShK"/>
    <property type="match status" value="2"/>
</dbReference>
<dbReference type="GO" id="GO:0004222">
    <property type="term" value="F:metalloendopeptidase activity"/>
    <property type="evidence" value="ECO:0007669"/>
    <property type="project" value="UniProtKB-UniRule"/>
</dbReference>
<comment type="cofactor">
    <cofactor evidence="13 14">
        <name>Zn(2+)</name>
        <dbReference type="ChEBI" id="CHEBI:29105"/>
    </cofactor>
    <text evidence="13 14">Binds 1 zinc ion per subunit.</text>
</comment>
<dbReference type="SMART" id="SM00254">
    <property type="entry name" value="ShKT"/>
    <property type="match status" value="2"/>
</dbReference>
<dbReference type="AlphaFoldDB" id="A0A4V6IM42"/>
<keyword evidence="5 14" id="KW-0732">Signal</keyword>
<evidence type="ECO:0000256" key="14">
    <source>
        <dbReference type="RuleBase" id="RU361183"/>
    </source>
</evidence>
<feature type="chain" id="PRO_5020953385" description="Metalloendopeptidase" evidence="14">
    <location>
        <begin position="20"/>
        <end position="436"/>
    </location>
</feature>
<dbReference type="FunFam" id="3.40.390.10:FF:000015">
    <property type="entry name" value="Meprin A subunit"/>
    <property type="match status" value="1"/>
</dbReference>
<dbReference type="InterPro" id="IPR034035">
    <property type="entry name" value="Astacin-like_dom"/>
</dbReference>
<dbReference type="InterPro" id="IPR006026">
    <property type="entry name" value="Peptidase_Metallo"/>
</dbReference>
<dbReference type="EMBL" id="LR535984">
    <property type="protein sequence ID" value="VFU02998.1"/>
    <property type="molecule type" value="mRNA"/>
</dbReference>
<dbReference type="InterPro" id="IPR001506">
    <property type="entry name" value="Peptidase_M12A"/>
</dbReference>
<evidence type="ECO:0000256" key="6">
    <source>
        <dbReference type="ARBA" id="ARBA00022801"/>
    </source>
</evidence>
<dbReference type="PROSITE" id="PS51864">
    <property type="entry name" value="ASTACIN"/>
    <property type="match status" value="1"/>
</dbReference>
<keyword evidence="4 13" id="KW-0479">Metal-binding</keyword>
<feature type="region of interest" description="Disordered" evidence="15">
    <location>
        <begin position="82"/>
        <end position="117"/>
    </location>
</feature>
<comment type="caution">
    <text evidence="12">Lacks conserved residue(s) required for the propagation of feature annotation.</text>
</comment>
<dbReference type="GO" id="GO:0006508">
    <property type="term" value="P:proteolysis"/>
    <property type="evidence" value="ECO:0007669"/>
    <property type="project" value="UniProtKB-KW"/>
</dbReference>
<feature type="active site" evidence="13">
    <location>
        <position position="241"/>
    </location>
</feature>
<evidence type="ECO:0000259" key="17">
    <source>
        <dbReference type="PROSITE" id="PS51864"/>
    </source>
</evidence>
<feature type="binding site" evidence="13">
    <location>
        <position position="244"/>
    </location>
    <ligand>
        <name>Zn(2+)</name>
        <dbReference type="ChEBI" id="CHEBI:29105"/>
        <note>catalytic</note>
    </ligand>
</feature>
<dbReference type="SUPFAM" id="SSF55486">
    <property type="entry name" value="Metalloproteases ('zincins'), catalytic domain"/>
    <property type="match status" value="1"/>
</dbReference>
<feature type="compositionally biased region" description="Acidic residues" evidence="15">
    <location>
        <begin position="89"/>
        <end position="111"/>
    </location>
</feature>
<proteinExistence type="evidence at transcript level"/>
<evidence type="ECO:0000313" key="18">
    <source>
        <dbReference type="EMBL" id="VFU02998.1"/>
    </source>
</evidence>
<gene>
    <name evidence="18" type="primary">U-AITX-Oulsp60b</name>
</gene>
<dbReference type="PRINTS" id="PR00480">
    <property type="entry name" value="ASTACIN"/>
</dbReference>
<dbReference type="Gene3D" id="3.40.390.10">
    <property type="entry name" value="Collagenase (Catalytic Domain)"/>
    <property type="match status" value="1"/>
</dbReference>
<dbReference type="InterPro" id="IPR003582">
    <property type="entry name" value="ShKT_dom"/>
</dbReference>
<evidence type="ECO:0000256" key="2">
    <source>
        <dbReference type="ARBA" id="ARBA00022656"/>
    </source>
</evidence>
<evidence type="ECO:0000256" key="8">
    <source>
        <dbReference type="ARBA" id="ARBA00023049"/>
    </source>
</evidence>
<dbReference type="SMART" id="SM00235">
    <property type="entry name" value="ZnMc"/>
    <property type="match status" value="1"/>
</dbReference>
<dbReference type="GO" id="GO:0090729">
    <property type="term" value="F:toxin activity"/>
    <property type="evidence" value="ECO:0007669"/>
    <property type="project" value="UniProtKB-KW"/>
</dbReference>
<evidence type="ECO:0000256" key="4">
    <source>
        <dbReference type="ARBA" id="ARBA00022723"/>
    </source>
</evidence>
<keyword evidence="10" id="KW-1015">Disulfide bond</keyword>
<evidence type="ECO:0000256" key="12">
    <source>
        <dbReference type="PROSITE-ProRule" id="PRU01005"/>
    </source>
</evidence>
<dbReference type="GO" id="GO:0008270">
    <property type="term" value="F:zinc ion binding"/>
    <property type="evidence" value="ECO:0007669"/>
    <property type="project" value="UniProtKB-UniRule"/>
</dbReference>
<dbReference type="InterPro" id="IPR024079">
    <property type="entry name" value="MetalloPept_cat_dom_sf"/>
</dbReference>
<comment type="function">
    <text evidence="1">Metalloprotease.</text>
</comment>
<evidence type="ECO:0000259" key="16">
    <source>
        <dbReference type="PROSITE" id="PS51670"/>
    </source>
</evidence>
<evidence type="ECO:0000256" key="11">
    <source>
        <dbReference type="ARBA" id="ARBA00023180"/>
    </source>
</evidence>
<dbReference type="CDD" id="cd04280">
    <property type="entry name" value="ZnMc_astacin_like"/>
    <property type="match status" value="1"/>
</dbReference>
<keyword evidence="9" id="KW-0865">Zymogen</keyword>
<evidence type="ECO:0000256" key="3">
    <source>
        <dbReference type="ARBA" id="ARBA00022670"/>
    </source>
</evidence>
<evidence type="ECO:0000256" key="15">
    <source>
        <dbReference type="SAM" id="MobiDB-lite"/>
    </source>
</evidence>
<dbReference type="EC" id="3.4.24.-" evidence="14"/>
<evidence type="ECO:0000256" key="1">
    <source>
        <dbReference type="ARBA" id="ARBA00002657"/>
    </source>
</evidence>
<name>A0A4V6IM42_OULSP</name>
<evidence type="ECO:0000256" key="9">
    <source>
        <dbReference type="ARBA" id="ARBA00023145"/>
    </source>
</evidence>
<accession>A0A4V6IM42</accession>
<keyword evidence="3 13" id="KW-0645">Protease</keyword>
<dbReference type="PANTHER" id="PTHR10127:SF901">
    <property type="entry name" value="METALLOENDOPEPTIDASE"/>
    <property type="match status" value="1"/>
</dbReference>
<keyword evidence="11" id="KW-0325">Glycoprotein</keyword>
<feature type="domain" description="ShKT" evidence="16">
    <location>
        <begin position="357"/>
        <end position="393"/>
    </location>
</feature>
<evidence type="ECO:0000256" key="10">
    <source>
        <dbReference type="ARBA" id="ARBA00023157"/>
    </source>
</evidence>
<protein>
    <recommendedName>
        <fullName evidence="14">Metalloendopeptidase</fullName>
        <ecNumber evidence="14">3.4.24.-</ecNumber>
    </recommendedName>
</protein>
<keyword evidence="2" id="KW-0800">Toxin</keyword>
<reference evidence="18" key="1">
    <citation type="submission" date="2019-03" db="EMBL/GenBank/DDBJ databases">
        <authorList>
            <person name="Mitchell L M."/>
        </authorList>
    </citation>
    <scope>NUCLEOTIDE SEQUENCE</scope>
    <source>
        <tissue evidence="18">Tentacle</tissue>
    </source>
</reference>